<organism evidence="1 2">
    <name type="scientific">Gossypium darwinii</name>
    <name type="common">Darwin's cotton</name>
    <name type="synonym">Gossypium barbadense var. darwinii</name>
    <dbReference type="NCBI Taxonomy" id="34276"/>
    <lineage>
        <taxon>Eukaryota</taxon>
        <taxon>Viridiplantae</taxon>
        <taxon>Streptophyta</taxon>
        <taxon>Embryophyta</taxon>
        <taxon>Tracheophyta</taxon>
        <taxon>Spermatophyta</taxon>
        <taxon>Magnoliopsida</taxon>
        <taxon>eudicotyledons</taxon>
        <taxon>Gunneridae</taxon>
        <taxon>Pentapetalae</taxon>
        <taxon>rosids</taxon>
        <taxon>malvids</taxon>
        <taxon>Malvales</taxon>
        <taxon>Malvaceae</taxon>
        <taxon>Malvoideae</taxon>
        <taxon>Gossypium</taxon>
    </lineage>
</organism>
<dbReference type="EMBL" id="CM017707">
    <property type="protein sequence ID" value="TYG62027.1"/>
    <property type="molecule type" value="Genomic_DNA"/>
</dbReference>
<sequence length="189" mass="22058">MDFLRVPLGCRMQSINIHQLCGNKLVGQFFNPVEKHFYTQKCFRVKSKEEHTSFGASRLTSLKYFWADEKAENFCFFGQKVLLSWSFTFLAPHTNYCCFLAGLLLLCSHLFSCWFFVPLLLLCSSTGASSLFFCWCCFQTFLSNQTGLYNITVIAIFSNRLRVYDILNPIDRPNIRNISSKYFKTDWFV</sequence>
<evidence type="ECO:0000313" key="1">
    <source>
        <dbReference type="EMBL" id="TYG62027.1"/>
    </source>
</evidence>
<name>A0A5D2BXN7_GOSDA</name>
<gene>
    <name evidence="1" type="ORF">ES288_D07G195300v1</name>
</gene>
<proteinExistence type="predicted"/>
<dbReference type="Proteomes" id="UP000323506">
    <property type="component" value="Chromosome D07"/>
</dbReference>
<evidence type="ECO:0000313" key="2">
    <source>
        <dbReference type="Proteomes" id="UP000323506"/>
    </source>
</evidence>
<dbReference type="AlphaFoldDB" id="A0A5D2BXN7"/>
<accession>A0A5D2BXN7</accession>
<reference evidence="1 2" key="1">
    <citation type="submission" date="2019-06" db="EMBL/GenBank/DDBJ databases">
        <title>WGS assembly of Gossypium darwinii.</title>
        <authorList>
            <person name="Chen Z.J."/>
            <person name="Sreedasyam A."/>
            <person name="Ando A."/>
            <person name="Song Q."/>
            <person name="De L."/>
            <person name="Hulse-Kemp A."/>
            <person name="Ding M."/>
            <person name="Ye W."/>
            <person name="Kirkbride R."/>
            <person name="Jenkins J."/>
            <person name="Plott C."/>
            <person name="Lovell J."/>
            <person name="Lin Y.-M."/>
            <person name="Vaughn R."/>
            <person name="Liu B."/>
            <person name="Li W."/>
            <person name="Simpson S."/>
            <person name="Scheffler B."/>
            <person name="Saski C."/>
            <person name="Grover C."/>
            <person name="Hu G."/>
            <person name="Conover J."/>
            <person name="Carlson J."/>
            <person name="Shu S."/>
            <person name="Boston L."/>
            <person name="Williams M."/>
            <person name="Peterson D."/>
            <person name="Mcgee K."/>
            <person name="Jones D."/>
            <person name="Wendel J."/>
            <person name="Stelly D."/>
            <person name="Grimwood J."/>
            <person name="Schmutz J."/>
        </authorList>
    </citation>
    <scope>NUCLEOTIDE SEQUENCE [LARGE SCALE GENOMIC DNA]</scope>
    <source>
        <strain evidence="1">1808015.09</strain>
    </source>
</reference>
<protein>
    <submittedName>
        <fullName evidence="1">Uncharacterized protein</fullName>
    </submittedName>
</protein>
<keyword evidence="2" id="KW-1185">Reference proteome</keyword>